<protein>
    <submittedName>
        <fullName evidence="2">Uncharacterized protein</fullName>
    </submittedName>
</protein>
<feature type="transmembrane region" description="Helical" evidence="1">
    <location>
        <begin position="85"/>
        <end position="104"/>
    </location>
</feature>
<gene>
    <name evidence="2" type="ORF">BW730_10080</name>
</gene>
<sequence>MSEALPSALGAVGLALGVVSALGMLFGVTMVASLAAQAAEGAMGFDPPLGLSIWMPLVSIAEVLGNVAMAVSIVAIVLDRGRRMAIGGLILAIIAVLFQANAVFATF</sequence>
<keyword evidence="1" id="KW-0472">Membrane</keyword>
<dbReference type="AlphaFoldDB" id="A0A1Q2CNU2"/>
<organism evidence="2 3">
    <name type="scientific">Tessaracoccus aquimaris</name>
    <dbReference type="NCBI Taxonomy" id="1332264"/>
    <lineage>
        <taxon>Bacteria</taxon>
        <taxon>Bacillati</taxon>
        <taxon>Actinomycetota</taxon>
        <taxon>Actinomycetes</taxon>
        <taxon>Propionibacteriales</taxon>
        <taxon>Propionibacteriaceae</taxon>
        <taxon>Tessaracoccus</taxon>
    </lineage>
</organism>
<evidence type="ECO:0000256" key="1">
    <source>
        <dbReference type="SAM" id="Phobius"/>
    </source>
</evidence>
<dbReference type="Proteomes" id="UP000188145">
    <property type="component" value="Chromosome"/>
</dbReference>
<dbReference type="EMBL" id="CP019606">
    <property type="protein sequence ID" value="AQP47787.1"/>
    <property type="molecule type" value="Genomic_DNA"/>
</dbReference>
<keyword evidence="1" id="KW-1133">Transmembrane helix</keyword>
<feature type="transmembrane region" description="Helical" evidence="1">
    <location>
        <begin position="54"/>
        <end position="78"/>
    </location>
</feature>
<proteinExistence type="predicted"/>
<keyword evidence="3" id="KW-1185">Reference proteome</keyword>
<evidence type="ECO:0000313" key="3">
    <source>
        <dbReference type="Proteomes" id="UP000188145"/>
    </source>
</evidence>
<reference evidence="3" key="1">
    <citation type="submission" date="2017-02" db="EMBL/GenBank/DDBJ databases">
        <title>Tessaracoccus aquaemaris sp. nov., isolated from the intestine of a Korean rockfish, Sebastes schlegelii, in a marine aquaculture pond.</title>
        <authorList>
            <person name="Tak E.J."/>
            <person name="Bae J.-W."/>
        </authorList>
    </citation>
    <scope>NUCLEOTIDE SEQUENCE [LARGE SCALE GENOMIC DNA]</scope>
    <source>
        <strain evidence="3">NSG39</strain>
    </source>
</reference>
<keyword evidence="1" id="KW-0812">Transmembrane</keyword>
<dbReference type="KEGG" id="tes:BW730_10080"/>
<evidence type="ECO:0000313" key="2">
    <source>
        <dbReference type="EMBL" id="AQP47787.1"/>
    </source>
</evidence>
<name>A0A1Q2CNU2_9ACTN</name>
<accession>A0A1Q2CNU2</accession>